<proteinExistence type="predicted"/>
<sequence length="121" mass="13410">QQIITQALVPTAVDFLNPAIRSDDLSDPKSIFGRDLSQVICSDVVFADVRQRRGLGVGAELMWAKLNSIPVIALSPLESHYRRSRIDLLDVEVEDYVHPFVFNLSDTIVNSAKEEAAAKTD</sequence>
<dbReference type="EMBL" id="BART01026689">
    <property type="protein sequence ID" value="GAG99901.1"/>
    <property type="molecule type" value="Genomic_DNA"/>
</dbReference>
<protein>
    <submittedName>
        <fullName evidence="1">Uncharacterized protein</fullName>
    </submittedName>
</protein>
<dbReference type="AlphaFoldDB" id="X1DU04"/>
<organism evidence="1">
    <name type="scientific">marine sediment metagenome</name>
    <dbReference type="NCBI Taxonomy" id="412755"/>
    <lineage>
        <taxon>unclassified sequences</taxon>
        <taxon>metagenomes</taxon>
        <taxon>ecological metagenomes</taxon>
    </lineage>
</organism>
<name>X1DU04_9ZZZZ</name>
<feature type="non-terminal residue" evidence="1">
    <location>
        <position position="1"/>
    </location>
</feature>
<comment type="caution">
    <text evidence="1">The sequence shown here is derived from an EMBL/GenBank/DDBJ whole genome shotgun (WGS) entry which is preliminary data.</text>
</comment>
<reference evidence="1" key="1">
    <citation type="journal article" date="2014" name="Front. Microbiol.">
        <title>High frequency of phylogenetically diverse reductive dehalogenase-homologous genes in deep subseafloor sedimentary metagenomes.</title>
        <authorList>
            <person name="Kawai M."/>
            <person name="Futagami T."/>
            <person name="Toyoda A."/>
            <person name="Takaki Y."/>
            <person name="Nishi S."/>
            <person name="Hori S."/>
            <person name="Arai W."/>
            <person name="Tsubouchi T."/>
            <person name="Morono Y."/>
            <person name="Uchiyama I."/>
            <person name="Ito T."/>
            <person name="Fujiyama A."/>
            <person name="Inagaki F."/>
            <person name="Takami H."/>
        </authorList>
    </citation>
    <scope>NUCLEOTIDE SEQUENCE</scope>
    <source>
        <strain evidence="1">Expedition CK06-06</strain>
    </source>
</reference>
<dbReference type="Gene3D" id="3.40.50.450">
    <property type="match status" value="1"/>
</dbReference>
<accession>X1DU04</accession>
<gene>
    <name evidence="1" type="ORF">S01H4_47517</name>
</gene>
<evidence type="ECO:0000313" key="1">
    <source>
        <dbReference type="EMBL" id="GAG99901.1"/>
    </source>
</evidence>